<dbReference type="GO" id="GO:0003743">
    <property type="term" value="F:translation initiation factor activity"/>
    <property type="evidence" value="ECO:0007669"/>
    <property type="project" value="UniProtKB-KW"/>
</dbReference>
<dbReference type="InterPro" id="IPR057397">
    <property type="entry name" value="HEAT_5MP1_2"/>
</dbReference>
<dbReference type="SUPFAM" id="SSF48371">
    <property type="entry name" value="ARM repeat"/>
    <property type="match status" value="1"/>
</dbReference>
<dbReference type="FunFam" id="1.25.40.180:FF:000117">
    <property type="entry name" value="eIF4-gamma/eIF5/eIF2b-epsilon initiation factor, C-terminal domain"/>
    <property type="match status" value="1"/>
</dbReference>
<dbReference type="Proteomes" id="UP000070089">
    <property type="component" value="Unassembled WGS sequence"/>
</dbReference>
<dbReference type="Pfam" id="PF25504">
    <property type="entry name" value="HEAT_5MP1_2"/>
    <property type="match status" value="1"/>
</dbReference>
<protein>
    <submittedName>
        <fullName evidence="2">Elongation initiation factor 5C/ EIF4-gamma/eIF5/eIF2b-epsilon initiation factor/C-terminal domain</fullName>
    </submittedName>
</protein>
<dbReference type="VEuPathDB" id="GiardiaDB:QR46_1726"/>
<comment type="caution">
    <text evidence="2">The sequence shown here is derived from an EMBL/GenBank/DDBJ whole genome shotgun (WGS) entry which is preliminary data.</text>
</comment>
<dbReference type="GO" id="GO:0016020">
    <property type="term" value="C:membrane"/>
    <property type="evidence" value="ECO:0007669"/>
    <property type="project" value="TreeGrafter"/>
</dbReference>
<gene>
    <name evidence="2" type="ORF">QR46_1726</name>
</gene>
<dbReference type="PANTHER" id="PTHR14208:SF2">
    <property type="entry name" value="PROTEIN KRASAVIETZ"/>
    <property type="match status" value="1"/>
</dbReference>
<sequence length="443" mass="50673">MAENNSRESAEQENKLILNNIQAFLICVRVSVMSKPLPGALADTKIRTRKRNLVVQKDPESFLEALEHLFVGDSLEDVFQNLDSATDIDYKTYHEFFFDRFISGSIGVCFGRVDKRKTPRSPSIFADSLSKVDAWISILERFMRKRPYMRIGIGEVIGRAMLTIDNVPQYLDHIMSICSHLANMDILKYEKTTEFFLLKLLRINHLVVSGEALSILSKFTNSYAALSSQQKAWEYLVAGEVVEKLFDFCPEHCSDVLKLLEDSYGMRWFVELYRTNQTKNNITTWEQKIIQYMQKDPEGEEETIEALREDALKQVKQCKEECNMSVEESVMFMWRCIVSLSKTMSKDIVGALKKWGPCLCTLVGDDMVMQGRLLSTVQTTCYNNPNIINSFKPIVVQLYDLEVLEADVIIAWANGNSGPGRSVFGEQLAEFVAWLEADDDEDQ</sequence>
<dbReference type="InterPro" id="IPR016024">
    <property type="entry name" value="ARM-type_fold"/>
</dbReference>
<dbReference type="EMBL" id="JXTI01000038">
    <property type="protein sequence ID" value="KWX14281.1"/>
    <property type="molecule type" value="Genomic_DNA"/>
</dbReference>
<evidence type="ECO:0000259" key="1">
    <source>
        <dbReference type="PROSITE" id="PS51363"/>
    </source>
</evidence>
<proteinExistence type="predicted"/>
<evidence type="ECO:0000313" key="3">
    <source>
        <dbReference type="Proteomes" id="UP000070089"/>
    </source>
</evidence>
<dbReference type="AlphaFoldDB" id="A0A132NW34"/>
<keyword evidence="2" id="KW-0396">Initiation factor</keyword>
<accession>A0A132NW34</accession>
<dbReference type="OrthoDB" id="1727522at2759"/>
<dbReference type="Pfam" id="PF02020">
    <property type="entry name" value="W2"/>
    <property type="match status" value="1"/>
</dbReference>
<dbReference type="PROSITE" id="PS51363">
    <property type="entry name" value="W2"/>
    <property type="match status" value="1"/>
</dbReference>
<feature type="domain" description="W2" evidence="1">
    <location>
        <begin position="279"/>
        <end position="443"/>
    </location>
</feature>
<dbReference type="InterPro" id="IPR051245">
    <property type="entry name" value="eIF5-mimic_regulator"/>
</dbReference>
<evidence type="ECO:0000313" key="2">
    <source>
        <dbReference type="EMBL" id="KWX14281.1"/>
    </source>
</evidence>
<name>A0A132NW34_GIAIN</name>
<keyword evidence="2" id="KW-0648">Protein biosynthesis</keyword>
<dbReference type="InterPro" id="IPR003307">
    <property type="entry name" value="W2_domain"/>
</dbReference>
<dbReference type="Gene3D" id="1.25.40.180">
    <property type="match status" value="1"/>
</dbReference>
<reference evidence="2 3" key="1">
    <citation type="journal article" date="2015" name="Mol. Biochem. Parasitol.">
        <title>Identification of polymorphic genes for use in assemblage B genotyping assays through comparative genomics of multiple assemblage B Giardia duodenalis isolates.</title>
        <authorList>
            <person name="Wielinga C."/>
            <person name="Thompson R.C."/>
            <person name="Monis P."/>
            <person name="Ryan U."/>
        </authorList>
    </citation>
    <scope>NUCLEOTIDE SEQUENCE [LARGE SCALE GENOMIC DNA]</scope>
    <source>
        <strain evidence="2 3">BAH15c1</strain>
    </source>
</reference>
<dbReference type="GO" id="GO:0005737">
    <property type="term" value="C:cytoplasm"/>
    <property type="evidence" value="ECO:0007669"/>
    <property type="project" value="TreeGrafter"/>
</dbReference>
<dbReference type="SMART" id="SM00515">
    <property type="entry name" value="eIF5C"/>
    <property type="match status" value="1"/>
</dbReference>
<organism evidence="2 3">
    <name type="scientific">Giardia duodenalis assemblage B</name>
    <dbReference type="NCBI Taxonomy" id="1394984"/>
    <lineage>
        <taxon>Eukaryota</taxon>
        <taxon>Metamonada</taxon>
        <taxon>Diplomonadida</taxon>
        <taxon>Hexamitidae</taxon>
        <taxon>Giardiinae</taxon>
        <taxon>Giardia</taxon>
    </lineage>
</organism>
<dbReference type="CDD" id="cd11473">
    <property type="entry name" value="W2"/>
    <property type="match status" value="1"/>
</dbReference>
<dbReference type="PANTHER" id="PTHR14208">
    <property type="entry name" value="BASIC LEUCINE ZIPPER AND W2 DOMAIN-CONTAINING PROTEIN"/>
    <property type="match status" value="1"/>
</dbReference>